<evidence type="ECO:0000256" key="7">
    <source>
        <dbReference type="ARBA" id="ARBA00022989"/>
    </source>
</evidence>
<feature type="transmembrane region" description="Helical" evidence="10">
    <location>
        <begin position="196"/>
        <end position="217"/>
    </location>
</feature>
<evidence type="ECO:0000256" key="1">
    <source>
        <dbReference type="ARBA" id="ARBA00004651"/>
    </source>
</evidence>
<dbReference type="InterPro" id="IPR022645">
    <property type="entry name" value="SecD/SecF_bac"/>
</dbReference>
<dbReference type="InterPro" id="IPR000731">
    <property type="entry name" value="SSD"/>
</dbReference>
<feature type="transmembrane region" description="Helical" evidence="10">
    <location>
        <begin position="248"/>
        <end position="265"/>
    </location>
</feature>
<dbReference type="Proteomes" id="UP000229901">
    <property type="component" value="Unassembled WGS sequence"/>
</dbReference>
<evidence type="ECO:0000256" key="10">
    <source>
        <dbReference type="HAMAP-Rule" id="MF_01464"/>
    </source>
</evidence>
<dbReference type="InterPro" id="IPR055344">
    <property type="entry name" value="SecD_SecF_C_bact"/>
</dbReference>
<sequence length="304" mass="33609">MLNIISKKNIWLSISGVFIAVSLVFLIIWGLNLGIDFTGGSLLEVRFTESVPAPDQVKSSLAELGLEGEVTVQPTEQVGYIIRFQDITEETHQEIVSKLKDSFPATEDGGVNLEEERFEAIGPSIGQELRSRAIYAILIVLIAIVAYIAWAFRKISWPIKSWKYGVIAVVTLFHDIFITLGIFALLGAVLKVEVGLPFVAALLTILGYSVNDTIVVFDRIRENLSRLSKSDFEGLVNRSVNETITRSINTSLTTLLVLLAIFFFGGVTIKYFILALICGVALGTYSSIFVASPLLVVWERFSRK</sequence>
<feature type="transmembrane region" description="Helical" evidence="10">
    <location>
        <begin position="164"/>
        <end position="190"/>
    </location>
</feature>
<organism evidence="12 13">
    <name type="scientific">Candidatus Falkowbacteria bacterium CG10_big_fil_rev_8_21_14_0_10_39_11</name>
    <dbReference type="NCBI Taxonomy" id="1974565"/>
    <lineage>
        <taxon>Bacteria</taxon>
        <taxon>Candidatus Falkowiibacteriota</taxon>
    </lineage>
</organism>
<keyword evidence="9 10" id="KW-0472">Membrane</keyword>
<dbReference type="PANTHER" id="PTHR30081:SF8">
    <property type="entry name" value="PROTEIN TRANSLOCASE SUBUNIT SECF"/>
    <property type="match status" value="1"/>
</dbReference>
<comment type="similarity">
    <text evidence="10">Belongs to the SecD/SecF family. SecF subfamily.</text>
</comment>
<keyword evidence="7 10" id="KW-1133">Transmembrane helix</keyword>
<dbReference type="Pfam" id="PF02355">
    <property type="entry name" value="SecD_SecF_C"/>
    <property type="match status" value="1"/>
</dbReference>
<evidence type="ECO:0000256" key="3">
    <source>
        <dbReference type="ARBA" id="ARBA00022475"/>
    </source>
</evidence>
<accession>A0A2H0V4U3</accession>
<evidence type="ECO:0000256" key="4">
    <source>
        <dbReference type="ARBA" id="ARBA00022519"/>
    </source>
</evidence>
<keyword evidence="3 10" id="KW-1003">Cell membrane</keyword>
<proteinExistence type="inferred from homology"/>
<reference evidence="13" key="1">
    <citation type="submission" date="2017-09" db="EMBL/GenBank/DDBJ databases">
        <title>Depth-based differentiation of microbial function through sediment-hosted aquifers and enrichment of novel symbionts in the deep terrestrial subsurface.</title>
        <authorList>
            <person name="Probst A.J."/>
            <person name="Ladd B."/>
            <person name="Jarett J.K."/>
            <person name="Geller-Mcgrath D.E."/>
            <person name="Sieber C.M.K."/>
            <person name="Emerson J.B."/>
            <person name="Anantharaman K."/>
            <person name="Thomas B.C."/>
            <person name="Malmstrom R."/>
            <person name="Stieglmeier M."/>
            <person name="Klingl A."/>
            <person name="Woyke T."/>
            <person name="Ryan C.M."/>
            <person name="Banfield J.F."/>
        </authorList>
    </citation>
    <scope>NUCLEOTIDE SEQUENCE [LARGE SCALE GENOMIC DNA]</scope>
</reference>
<dbReference type="PANTHER" id="PTHR30081">
    <property type="entry name" value="PROTEIN-EXPORT MEMBRANE PROTEIN SEC"/>
    <property type="match status" value="1"/>
</dbReference>
<dbReference type="EMBL" id="PFAP01000019">
    <property type="protein sequence ID" value="PIR94107.1"/>
    <property type="molecule type" value="Genomic_DNA"/>
</dbReference>
<comment type="subcellular location">
    <subcellularLocation>
        <location evidence="1 10">Cell membrane</location>
        <topology evidence="1 10">Multi-pass membrane protein</topology>
    </subcellularLocation>
</comment>
<feature type="transmembrane region" description="Helical" evidence="10">
    <location>
        <begin position="12"/>
        <end position="31"/>
    </location>
</feature>
<protein>
    <recommendedName>
        <fullName evidence="10">Protein-export membrane protein SecF</fullName>
    </recommendedName>
</protein>
<dbReference type="NCBIfam" id="TIGR00966">
    <property type="entry name" value="transloc_SecF"/>
    <property type="match status" value="1"/>
</dbReference>
<keyword evidence="2 10" id="KW-0813">Transport</keyword>
<dbReference type="GO" id="GO:0005886">
    <property type="term" value="C:plasma membrane"/>
    <property type="evidence" value="ECO:0007669"/>
    <property type="project" value="UniProtKB-SubCell"/>
</dbReference>
<evidence type="ECO:0000256" key="2">
    <source>
        <dbReference type="ARBA" id="ARBA00022448"/>
    </source>
</evidence>
<dbReference type="InterPro" id="IPR005665">
    <property type="entry name" value="SecF_bac"/>
</dbReference>
<evidence type="ECO:0000256" key="8">
    <source>
        <dbReference type="ARBA" id="ARBA00023010"/>
    </source>
</evidence>
<evidence type="ECO:0000256" key="6">
    <source>
        <dbReference type="ARBA" id="ARBA00022927"/>
    </source>
</evidence>
<gene>
    <name evidence="10 12" type="primary">secF</name>
    <name evidence="12" type="ORF">COT97_03090</name>
</gene>
<dbReference type="AlphaFoldDB" id="A0A2H0V4U3"/>
<evidence type="ECO:0000313" key="12">
    <source>
        <dbReference type="EMBL" id="PIR94107.1"/>
    </source>
</evidence>
<dbReference type="SUPFAM" id="SSF82866">
    <property type="entry name" value="Multidrug efflux transporter AcrB transmembrane domain"/>
    <property type="match status" value="1"/>
</dbReference>
<comment type="caution">
    <text evidence="12">The sequence shown here is derived from an EMBL/GenBank/DDBJ whole genome shotgun (WGS) entry which is preliminary data.</text>
</comment>
<keyword evidence="8 10" id="KW-0811">Translocation</keyword>
<dbReference type="PROSITE" id="PS50156">
    <property type="entry name" value="SSD"/>
    <property type="match status" value="1"/>
</dbReference>
<keyword evidence="5 10" id="KW-0812">Transmembrane</keyword>
<feature type="transmembrane region" description="Helical" evidence="10">
    <location>
        <begin position="133"/>
        <end position="152"/>
    </location>
</feature>
<evidence type="ECO:0000313" key="13">
    <source>
        <dbReference type="Proteomes" id="UP000229901"/>
    </source>
</evidence>
<dbReference type="InterPro" id="IPR022813">
    <property type="entry name" value="SecD/SecF_arch_bac"/>
</dbReference>
<evidence type="ECO:0000259" key="11">
    <source>
        <dbReference type="PROSITE" id="PS50156"/>
    </source>
</evidence>
<dbReference type="InterPro" id="IPR048634">
    <property type="entry name" value="SecD_SecF_C"/>
</dbReference>
<evidence type="ECO:0000256" key="9">
    <source>
        <dbReference type="ARBA" id="ARBA00023136"/>
    </source>
</evidence>
<feature type="transmembrane region" description="Helical" evidence="10">
    <location>
        <begin position="271"/>
        <end position="298"/>
    </location>
</feature>
<feature type="domain" description="SSD" evidence="11">
    <location>
        <begin position="133"/>
        <end position="297"/>
    </location>
</feature>
<name>A0A2H0V4U3_9BACT</name>
<dbReference type="GO" id="GO:0043952">
    <property type="term" value="P:protein transport by the Sec complex"/>
    <property type="evidence" value="ECO:0007669"/>
    <property type="project" value="UniProtKB-UniRule"/>
</dbReference>
<keyword evidence="6 10" id="KW-0653">Protein transport</keyword>
<dbReference type="GO" id="GO:0006605">
    <property type="term" value="P:protein targeting"/>
    <property type="evidence" value="ECO:0007669"/>
    <property type="project" value="UniProtKB-UniRule"/>
</dbReference>
<dbReference type="NCBIfam" id="TIGR00916">
    <property type="entry name" value="2A0604s01"/>
    <property type="match status" value="1"/>
</dbReference>
<dbReference type="Gene3D" id="1.20.1640.10">
    <property type="entry name" value="Multidrug efflux transporter AcrB transmembrane domain"/>
    <property type="match status" value="1"/>
</dbReference>
<comment type="subunit">
    <text evidence="10">Forms a complex with SecD. Part of the essential Sec protein translocation apparatus which comprises SecA, SecYEG and auxiliary proteins SecDF. Other proteins may also be involved.</text>
</comment>
<dbReference type="InterPro" id="IPR022646">
    <property type="entry name" value="SecD/SecF_CS"/>
</dbReference>
<comment type="function">
    <text evidence="10">Part of the Sec protein translocase complex. Interacts with the SecYEG preprotein conducting channel. SecDF uses the proton motive force (PMF) to complete protein translocation after the ATP-dependent function of SecA.</text>
</comment>
<dbReference type="GO" id="GO:0065002">
    <property type="term" value="P:intracellular protein transmembrane transport"/>
    <property type="evidence" value="ECO:0007669"/>
    <property type="project" value="UniProtKB-UniRule"/>
</dbReference>
<keyword evidence="4" id="KW-0997">Cell inner membrane</keyword>
<dbReference type="PRINTS" id="PR01755">
    <property type="entry name" value="SECFTRNLCASE"/>
</dbReference>
<dbReference type="HAMAP" id="MF_01464_B">
    <property type="entry name" value="SecF_B"/>
    <property type="match status" value="1"/>
</dbReference>
<dbReference type="Pfam" id="PF07549">
    <property type="entry name" value="Sec_GG"/>
    <property type="match status" value="1"/>
</dbReference>
<evidence type="ECO:0000256" key="5">
    <source>
        <dbReference type="ARBA" id="ARBA00022692"/>
    </source>
</evidence>
<dbReference type="GO" id="GO:0015450">
    <property type="term" value="F:protein-transporting ATPase activity"/>
    <property type="evidence" value="ECO:0007669"/>
    <property type="project" value="InterPro"/>
</dbReference>